<accession>A0A1I4QBU3</accession>
<dbReference type="EMBL" id="FOTY01000040">
    <property type="protein sequence ID" value="SFM37494.1"/>
    <property type="molecule type" value="Genomic_DNA"/>
</dbReference>
<organism evidence="1 2">
    <name type="scientific">Salibacterium qingdaonense</name>
    <dbReference type="NCBI Taxonomy" id="266892"/>
    <lineage>
        <taxon>Bacteria</taxon>
        <taxon>Bacillati</taxon>
        <taxon>Bacillota</taxon>
        <taxon>Bacilli</taxon>
        <taxon>Bacillales</taxon>
        <taxon>Bacillaceae</taxon>
    </lineage>
</organism>
<proteinExistence type="predicted"/>
<keyword evidence="2" id="KW-1185">Reference proteome</keyword>
<name>A0A1I4QBU3_9BACI</name>
<sequence>MSLTSRKTADNKETGKVTKMNQYIYSYHIISTDEKSRFGVAASTQEEADAGIREAIADIEFTEPEDVQSITFDRVIDEKDNYFECEGCT</sequence>
<protein>
    <submittedName>
        <fullName evidence="1">Uncharacterized protein</fullName>
    </submittedName>
</protein>
<dbReference type="OrthoDB" id="2624449at2"/>
<dbReference type="RefSeq" id="WP_090928523.1">
    <property type="nucleotide sequence ID" value="NZ_FOTY01000040.1"/>
</dbReference>
<evidence type="ECO:0000313" key="2">
    <source>
        <dbReference type="Proteomes" id="UP000199668"/>
    </source>
</evidence>
<evidence type="ECO:0000313" key="1">
    <source>
        <dbReference type="EMBL" id="SFM37494.1"/>
    </source>
</evidence>
<dbReference type="AlphaFoldDB" id="A0A1I4QBU3"/>
<dbReference type="Proteomes" id="UP000199668">
    <property type="component" value="Unassembled WGS sequence"/>
</dbReference>
<reference evidence="1 2" key="1">
    <citation type="submission" date="2016-10" db="EMBL/GenBank/DDBJ databases">
        <authorList>
            <person name="de Groot N.N."/>
        </authorList>
    </citation>
    <scope>NUCLEOTIDE SEQUENCE [LARGE SCALE GENOMIC DNA]</scope>
    <source>
        <strain evidence="1 2">CGMCC 1.6134</strain>
    </source>
</reference>
<gene>
    <name evidence="1" type="ORF">SAMN04488054_1401</name>
</gene>